<sequence length="234" mass="25907">MIEIAEGIHPIKACAVRRAGECWAFAEAKKNEIDTHWQKRLAENPKFFNGRVFIMPRGTIVDGVLRGDVVETDFSASLYWRDRDFADKSVVDCFAVALLLSADGALIYGRQAPGNVSSGLTAPPSGFLDRRDVAGDGVVDFEASAAREILEETGFDASEMARANGFLAVRQGPYLCIGVSYRLPMTAEAFITAVAHRDRDPELEALVALRRRSDAAQYRMRDFSRQIAEYLLPE</sequence>
<dbReference type="SUPFAM" id="SSF55811">
    <property type="entry name" value="Nudix"/>
    <property type="match status" value="1"/>
</dbReference>
<organism evidence="2 3">
    <name type="scientific">Rhizomicrobium palustre</name>
    <dbReference type="NCBI Taxonomy" id="189966"/>
    <lineage>
        <taxon>Bacteria</taxon>
        <taxon>Pseudomonadati</taxon>
        <taxon>Pseudomonadota</taxon>
        <taxon>Alphaproteobacteria</taxon>
        <taxon>Micropepsales</taxon>
        <taxon>Micropepsaceae</taxon>
        <taxon>Rhizomicrobium</taxon>
    </lineage>
</organism>
<dbReference type="AlphaFoldDB" id="A0A846MXE4"/>
<comment type="caution">
    <text evidence="2">The sequence shown here is derived from an EMBL/GenBank/DDBJ whole genome shotgun (WGS) entry which is preliminary data.</text>
</comment>
<dbReference type="EMBL" id="JAASRM010000001">
    <property type="protein sequence ID" value="NIK87811.1"/>
    <property type="molecule type" value="Genomic_DNA"/>
</dbReference>
<name>A0A846MXE4_9PROT</name>
<feature type="domain" description="Nudix hydrolase" evidence="1">
    <location>
        <begin position="89"/>
        <end position="233"/>
    </location>
</feature>
<dbReference type="PROSITE" id="PS51462">
    <property type="entry name" value="NUDIX"/>
    <property type="match status" value="1"/>
</dbReference>
<dbReference type="InterPro" id="IPR000086">
    <property type="entry name" value="NUDIX_hydrolase_dom"/>
</dbReference>
<proteinExistence type="predicted"/>
<dbReference type="Proteomes" id="UP000570514">
    <property type="component" value="Unassembled WGS sequence"/>
</dbReference>
<evidence type="ECO:0000313" key="2">
    <source>
        <dbReference type="EMBL" id="NIK87811.1"/>
    </source>
</evidence>
<dbReference type="Gene3D" id="3.90.79.10">
    <property type="entry name" value="Nucleoside Triphosphate Pyrophosphohydrolase"/>
    <property type="match status" value="1"/>
</dbReference>
<evidence type="ECO:0000313" key="3">
    <source>
        <dbReference type="Proteomes" id="UP000570514"/>
    </source>
</evidence>
<accession>A0A846MXE4</accession>
<protein>
    <submittedName>
        <fullName evidence="2">8-oxo-dGTP pyrophosphatase MutT (NUDIX family)</fullName>
    </submittedName>
</protein>
<dbReference type="InterPro" id="IPR015797">
    <property type="entry name" value="NUDIX_hydrolase-like_dom_sf"/>
</dbReference>
<reference evidence="2 3" key="1">
    <citation type="submission" date="2020-03" db="EMBL/GenBank/DDBJ databases">
        <title>Genomic Encyclopedia of Type Strains, Phase IV (KMG-IV): sequencing the most valuable type-strain genomes for metagenomic binning, comparative biology and taxonomic classification.</title>
        <authorList>
            <person name="Goeker M."/>
        </authorList>
    </citation>
    <scope>NUCLEOTIDE SEQUENCE [LARGE SCALE GENOMIC DNA]</scope>
    <source>
        <strain evidence="2 3">DSM 19867</strain>
    </source>
</reference>
<dbReference type="GO" id="GO:0003824">
    <property type="term" value="F:catalytic activity"/>
    <property type="evidence" value="ECO:0007669"/>
    <property type="project" value="UniProtKB-ARBA"/>
</dbReference>
<dbReference type="RefSeq" id="WP_167081729.1">
    <property type="nucleotide sequence ID" value="NZ_BAAADC010000001.1"/>
</dbReference>
<gene>
    <name evidence="2" type="ORF">FHS83_001129</name>
</gene>
<evidence type="ECO:0000259" key="1">
    <source>
        <dbReference type="PROSITE" id="PS51462"/>
    </source>
</evidence>
<keyword evidence="3" id="KW-1185">Reference proteome</keyword>